<dbReference type="InterPro" id="IPR027417">
    <property type="entry name" value="P-loop_NTPase"/>
</dbReference>
<evidence type="ECO:0000256" key="14">
    <source>
        <dbReference type="SAM" id="Coils"/>
    </source>
</evidence>
<evidence type="ECO:0000256" key="13">
    <source>
        <dbReference type="ARBA" id="ARBA00023170"/>
    </source>
</evidence>
<keyword evidence="7" id="KW-0547">Nucleotide-binding</keyword>
<dbReference type="GO" id="GO:0005525">
    <property type="term" value="F:GTP binding"/>
    <property type="evidence" value="ECO:0007669"/>
    <property type="project" value="UniProtKB-KW"/>
</dbReference>
<organism evidence="16 17">
    <name type="scientific">Riccia fluitans</name>
    <dbReference type="NCBI Taxonomy" id="41844"/>
    <lineage>
        <taxon>Eukaryota</taxon>
        <taxon>Viridiplantae</taxon>
        <taxon>Streptophyta</taxon>
        <taxon>Embryophyta</taxon>
        <taxon>Marchantiophyta</taxon>
        <taxon>Marchantiopsida</taxon>
        <taxon>Marchantiidae</taxon>
        <taxon>Marchantiales</taxon>
        <taxon>Ricciaceae</taxon>
        <taxon>Riccia</taxon>
    </lineage>
</organism>
<keyword evidence="9" id="KW-0931">ER-Golgi transport</keyword>
<feature type="coiled-coil region" evidence="14">
    <location>
        <begin position="197"/>
        <end position="224"/>
    </location>
</feature>
<comment type="similarity">
    <text evidence="3">Belongs to the small GTPase superfamily. Arf family.</text>
</comment>
<keyword evidence="8" id="KW-0256">Endoplasmic reticulum</keyword>
<comment type="similarity">
    <text evidence="2">Belongs to the SRP receptor beta subunit family.</text>
</comment>
<dbReference type="AlphaFoldDB" id="A0ABD1ZNJ1"/>
<sequence length="366" mass="41107">MDRDWAGLIADGQSSLMDRLSQQWSELQQQLNVKDEQTAVLVTLGVLVFTLLLVYIVIRGALKGKKRDTVLLLGLAGAGKTTLYYQLRDGSLHQGTVMSMEANEGRFVLNSEAKEKKAKKIKPVHIVDVPGHPRLKPKIDEFLPQASGIVYMVDALDFMPQLRQTAEYLYDVLTKAWVIKKKIPVLLACNKIDKVTAHSMEFIRKQLEKEIEKLRTTRKTTSDADVGTELSIGSETGPFQFTQCANNISVAETSVLQGNIRDIELFIRECVPSRDGISVRRPKHGAHSDLTRLSHEVVTENLFMVVRLKASCTVRHTPWNELRLVDVEDGYTSWRNSFVGKSRRSSHGFYSRISPSPGSLFIVLAV</sequence>
<evidence type="ECO:0000256" key="11">
    <source>
        <dbReference type="ARBA" id="ARBA00023134"/>
    </source>
</evidence>
<evidence type="ECO:0000256" key="7">
    <source>
        <dbReference type="ARBA" id="ARBA00022741"/>
    </source>
</evidence>
<comment type="subcellular location">
    <subcellularLocation>
        <location evidence="1">Endoplasmic reticulum membrane</location>
        <topology evidence="1">Single-pass membrane protein</topology>
    </subcellularLocation>
</comment>
<keyword evidence="5 15" id="KW-0812">Transmembrane</keyword>
<dbReference type="EMBL" id="JBHFFA010000001">
    <property type="protein sequence ID" value="KAL2652266.1"/>
    <property type="molecule type" value="Genomic_DNA"/>
</dbReference>
<keyword evidence="14" id="KW-0175">Coiled coil</keyword>
<keyword evidence="10 15" id="KW-1133">Transmembrane helix</keyword>
<dbReference type="Proteomes" id="UP001605036">
    <property type="component" value="Unassembled WGS sequence"/>
</dbReference>
<evidence type="ECO:0000256" key="3">
    <source>
        <dbReference type="ARBA" id="ARBA00010290"/>
    </source>
</evidence>
<evidence type="ECO:0000256" key="8">
    <source>
        <dbReference type="ARBA" id="ARBA00022824"/>
    </source>
</evidence>
<keyword evidence="11" id="KW-0342">GTP-binding</keyword>
<comment type="caution">
    <text evidence="16">The sequence shown here is derived from an EMBL/GenBank/DDBJ whole genome shotgun (WGS) entry which is preliminary data.</text>
</comment>
<protein>
    <recommendedName>
        <fullName evidence="4">Signal recognition particle receptor subunit beta</fullName>
    </recommendedName>
</protein>
<keyword evidence="6" id="KW-0519">Myristate</keyword>
<feature type="transmembrane region" description="Helical" evidence="15">
    <location>
        <begin position="39"/>
        <end position="58"/>
    </location>
</feature>
<keyword evidence="6" id="KW-0449">Lipoprotein</keyword>
<dbReference type="Pfam" id="PF09439">
    <property type="entry name" value="SRPRB"/>
    <property type="match status" value="1"/>
</dbReference>
<dbReference type="Gene3D" id="3.40.50.300">
    <property type="entry name" value="P-loop containing nucleotide triphosphate hydrolases"/>
    <property type="match status" value="1"/>
</dbReference>
<dbReference type="SUPFAM" id="SSF52540">
    <property type="entry name" value="P-loop containing nucleoside triphosphate hydrolases"/>
    <property type="match status" value="1"/>
</dbReference>
<proteinExistence type="inferred from homology"/>
<dbReference type="InterPro" id="IPR024156">
    <property type="entry name" value="Small_GTPase_ARF"/>
</dbReference>
<name>A0ABD1ZNJ1_9MARC</name>
<evidence type="ECO:0000313" key="17">
    <source>
        <dbReference type="Proteomes" id="UP001605036"/>
    </source>
</evidence>
<keyword evidence="17" id="KW-1185">Reference proteome</keyword>
<evidence type="ECO:0000256" key="4">
    <source>
        <dbReference type="ARBA" id="ARBA00020256"/>
    </source>
</evidence>
<evidence type="ECO:0000256" key="15">
    <source>
        <dbReference type="SAM" id="Phobius"/>
    </source>
</evidence>
<dbReference type="PANTHER" id="PTHR45909:SF1">
    <property type="entry name" value="ADP-RIBOSYLATION FACTOR-RELATED PROTEIN 1"/>
    <property type="match status" value="1"/>
</dbReference>
<accession>A0ABD1ZNJ1</accession>
<evidence type="ECO:0000256" key="5">
    <source>
        <dbReference type="ARBA" id="ARBA00022692"/>
    </source>
</evidence>
<reference evidence="16 17" key="1">
    <citation type="submission" date="2024-09" db="EMBL/GenBank/DDBJ databases">
        <title>Chromosome-scale assembly of Riccia fluitans.</title>
        <authorList>
            <person name="Paukszto L."/>
            <person name="Sawicki J."/>
            <person name="Karawczyk K."/>
            <person name="Piernik-Szablinska J."/>
            <person name="Szczecinska M."/>
            <person name="Mazdziarz M."/>
        </authorList>
    </citation>
    <scope>NUCLEOTIDE SEQUENCE [LARGE SCALE GENOMIC DNA]</scope>
    <source>
        <strain evidence="16">Rf_01</strain>
        <tissue evidence="16">Aerial parts of the thallus</tissue>
    </source>
</reference>
<keyword evidence="13" id="KW-0675">Receptor</keyword>
<dbReference type="InterPro" id="IPR019009">
    <property type="entry name" value="SRP_receptor_beta_su"/>
</dbReference>
<keyword evidence="12 15" id="KW-0472">Membrane</keyword>
<evidence type="ECO:0000256" key="9">
    <source>
        <dbReference type="ARBA" id="ARBA00022892"/>
    </source>
</evidence>
<dbReference type="PROSITE" id="PS51417">
    <property type="entry name" value="ARF"/>
    <property type="match status" value="1"/>
</dbReference>
<dbReference type="GO" id="GO:0016192">
    <property type="term" value="P:vesicle-mediated transport"/>
    <property type="evidence" value="ECO:0007669"/>
    <property type="project" value="UniProtKB-KW"/>
</dbReference>
<evidence type="ECO:0000256" key="10">
    <source>
        <dbReference type="ARBA" id="ARBA00022989"/>
    </source>
</evidence>
<evidence type="ECO:0000313" key="16">
    <source>
        <dbReference type="EMBL" id="KAL2652266.1"/>
    </source>
</evidence>
<keyword evidence="9" id="KW-0813">Transport</keyword>
<dbReference type="CDD" id="cd04105">
    <property type="entry name" value="SR_beta"/>
    <property type="match status" value="1"/>
</dbReference>
<evidence type="ECO:0000256" key="6">
    <source>
        <dbReference type="ARBA" id="ARBA00022707"/>
    </source>
</evidence>
<dbReference type="PANTHER" id="PTHR45909">
    <property type="entry name" value="ADP-RIBOSYLATION FACTOR-RELATED PROTEIN 1"/>
    <property type="match status" value="1"/>
</dbReference>
<evidence type="ECO:0000256" key="1">
    <source>
        <dbReference type="ARBA" id="ARBA00004389"/>
    </source>
</evidence>
<gene>
    <name evidence="16" type="ORF">R1flu_020394</name>
</gene>
<evidence type="ECO:0000256" key="2">
    <source>
        <dbReference type="ARBA" id="ARBA00005619"/>
    </source>
</evidence>
<dbReference type="GO" id="GO:0005789">
    <property type="term" value="C:endoplasmic reticulum membrane"/>
    <property type="evidence" value="ECO:0007669"/>
    <property type="project" value="UniProtKB-SubCell"/>
</dbReference>
<evidence type="ECO:0000256" key="12">
    <source>
        <dbReference type="ARBA" id="ARBA00023136"/>
    </source>
</evidence>